<feature type="transmembrane region" description="Helical" evidence="1">
    <location>
        <begin position="369"/>
        <end position="390"/>
    </location>
</feature>
<evidence type="ECO:0000256" key="1">
    <source>
        <dbReference type="SAM" id="Phobius"/>
    </source>
</evidence>
<evidence type="ECO:0000313" key="3">
    <source>
        <dbReference type="Proteomes" id="UP001153069"/>
    </source>
</evidence>
<gene>
    <name evidence="2" type="ORF">SEMRO_83_G044500.1</name>
</gene>
<sequence>MGDHLGSLAIVVATLRELIGGDQDLQACIRMFRQRFVTPGNAVDLTNWDTVQRLHIIMTTFALHDLYEDPVSATPNATEAEQTSPSQQNTAAMTGAATAVEVPVALYRVDHSARVTGGGLLSPPLRHLMRWVFGISDPVAIARGLRGAACRGEEHELIIYWDQATTSYEAWYDGHPMNLDEIQCDNYSSKDSVEFIFEVDGLPMRVTLVTVDRFKGPSLLRSNDTSSFKYELEIDGRRFLDLIKIYQLGMSELEVYEDAARCARNLRDSSTKDEARVVKSGGCIGSTFRMAKGMLKPLWSTSEKEIAASSTGHRTWETLITHDMLMAEQEDRMLRLAMKRSLKETRQPWWDTAGRRTKAAWKRMTAKHFIWLVLAVWLFCHVVLVVWIGFQQKLVPLIQHLYASLVIFAAIVYVPKLLQFSSGQETSSRQEEGSS</sequence>
<name>A0A9N8H5D5_9STRA</name>
<comment type="caution">
    <text evidence="2">The sequence shown here is derived from an EMBL/GenBank/DDBJ whole genome shotgun (WGS) entry which is preliminary data.</text>
</comment>
<proteinExistence type="predicted"/>
<accession>A0A9N8H5D5</accession>
<keyword evidence="1" id="KW-1133">Transmembrane helix</keyword>
<dbReference type="Proteomes" id="UP001153069">
    <property type="component" value="Unassembled WGS sequence"/>
</dbReference>
<organism evidence="2 3">
    <name type="scientific">Seminavis robusta</name>
    <dbReference type="NCBI Taxonomy" id="568900"/>
    <lineage>
        <taxon>Eukaryota</taxon>
        <taxon>Sar</taxon>
        <taxon>Stramenopiles</taxon>
        <taxon>Ochrophyta</taxon>
        <taxon>Bacillariophyta</taxon>
        <taxon>Bacillariophyceae</taxon>
        <taxon>Bacillariophycidae</taxon>
        <taxon>Naviculales</taxon>
        <taxon>Naviculaceae</taxon>
        <taxon>Seminavis</taxon>
    </lineage>
</organism>
<protein>
    <submittedName>
        <fullName evidence="2">Uncharacterized protein</fullName>
    </submittedName>
</protein>
<dbReference type="AlphaFoldDB" id="A0A9N8H5D5"/>
<dbReference type="EMBL" id="CAICTM010000082">
    <property type="protein sequence ID" value="CAB9500427.1"/>
    <property type="molecule type" value="Genomic_DNA"/>
</dbReference>
<feature type="transmembrane region" description="Helical" evidence="1">
    <location>
        <begin position="396"/>
        <end position="414"/>
    </location>
</feature>
<keyword evidence="1" id="KW-0472">Membrane</keyword>
<keyword evidence="3" id="KW-1185">Reference proteome</keyword>
<evidence type="ECO:0000313" key="2">
    <source>
        <dbReference type="EMBL" id="CAB9500427.1"/>
    </source>
</evidence>
<reference evidence="2" key="1">
    <citation type="submission" date="2020-06" db="EMBL/GenBank/DDBJ databases">
        <authorList>
            <consortium name="Plant Systems Biology data submission"/>
        </authorList>
    </citation>
    <scope>NUCLEOTIDE SEQUENCE</scope>
    <source>
        <strain evidence="2">D6</strain>
    </source>
</reference>
<keyword evidence="1" id="KW-0812">Transmembrane</keyword>